<dbReference type="Proteomes" id="UP001154114">
    <property type="component" value="Chromosome 6"/>
</dbReference>
<reference evidence="1" key="1">
    <citation type="submission" date="2021-12" db="EMBL/GenBank/DDBJ databases">
        <authorList>
            <person name="King R."/>
        </authorList>
    </citation>
    <scope>NUCLEOTIDE SEQUENCE</scope>
</reference>
<organism evidence="1 2">
    <name type="scientific">Chrysodeixis includens</name>
    <name type="common">Soybean looper</name>
    <name type="synonym">Pseudoplusia includens</name>
    <dbReference type="NCBI Taxonomy" id="689277"/>
    <lineage>
        <taxon>Eukaryota</taxon>
        <taxon>Metazoa</taxon>
        <taxon>Ecdysozoa</taxon>
        <taxon>Arthropoda</taxon>
        <taxon>Hexapoda</taxon>
        <taxon>Insecta</taxon>
        <taxon>Pterygota</taxon>
        <taxon>Neoptera</taxon>
        <taxon>Endopterygota</taxon>
        <taxon>Lepidoptera</taxon>
        <taxon>Glossata</taxon>
        <taxon>Ditrysia</taxon>
        <taxon>Noctuoidea</taxon>
        <taxon>Noctuidae</taxon>
        <taxon>Plusiinae</taxon>
        <taxon>Chrysodeixis</taxon>
    </lineage>
</organism>
<keyword evidence="2" id="KW-1185">Reference proteome</keyword>
<gene>
    <name evidence="1" type="ORF">CINC_LOCUS11364</name>
</gene>
<protein>
    <submittedName>
        <fullName evidence="1">Uncharacterized protein</fullName>
    </submittedName>
</protein>
<evidence type="ECO:0000313" key="1">
    <source>
        <dbReference type="EMBL" id="CAH0605378.1"/>
    </source>
</evidence>
<dbReference type="OrthoDB" id="7490433at2759"/>
<sequence length="121" mass="14077">MILRLSVDNKIRFSNICPRSILEFFGHVLRKDENNLEKLVVTGQIGGKRPRGRSLIRWTGQIRTTPDITIHDEFHKAMDRNKWQSNEWSIIKFLTEVSRPSELRKPTLGGGTSLLYVYLHC</sequence>
<name>A0A9P0C1E3_CHRIL</name>
<evidence type="ECO:0000313" key="2">
    <source>
        <dbReference type="Proteomes" id="UP001154114"/>
    </source>
</evidence>
<accession>A0A9P0C1E3</accession>
<dbReference type="AlphaFoldDB" id="A0A9P0C1E3"/>
<dbReference type="EMBL" id="LR824009">
    <property type="protein sequence ID" value="CAH0605378.1"/>
    <property type="molecule type" value="Genomic_DNA"/>
</dbReference>
<proteinExistence type="predicted"/>